<dbReference type="Proteomes" id="UP000294958">
    <property type="component" value="Unassembled WGS sequence"/>
</dbReference>
<dbReference type="AlphaFoldDB" id="A0A011VP63"/>
<dbReference type="eggNOG" id="COG3346">
    <property type="taxonomic scope" value="Bacteria"/>
</dbReference>
<dbReference type="Pfam" id="PF02104">
    <property type="entry name" value="SURF1"/>
    <property type="match status" value="1"/>
</dbReference>
<evidence type="ECO:0000313" key="10">
    <source>
        <dbReference type="Proteomes" id="UP000294958"/>
    </source>
</evidence>
<dbReference type="PANTHER" id="PTHR23427">
    <property type="entry name" value="SURFEIT LOCUS PROTEIN"/>
    <property type="match status" value="1"/>
</dbReference>
<evidence type="ECO:0000256" key="6">
    <source>
        <dbReference type="RuleBase" id="RU363076"/>
    </source>
</evidence>
<reference evidence="7 9" key="1">
    <citation type="submission" date="2014-02" db="EMBL/GenBank/DDBJ databases">
        <title>Aquamicrobium defluvii Genome sequencing.</title>
        <authorList>
            <person name="Wang X."/>
        </authorList>
    </citation>
    <scope>NUCLEOTIDE SEQUENCE [LARGE SCALE GENOMIC DNA]</scope>
    <source>
        <strain evidence="7 9">W13Z1</strain>
    </source>
</reference>
<keyword evidence="3 6" id="KW-0812">Transmembrane</keyword>
<dbReference type="STRING" id="69279.BG36_08415"/>
<evidence type="ECO:0000256" key="2">
    <source>
        <dbReference type="ARBA" id="ARBA00007165"/>
    </source>
</evidence>
<reference evidence="8 10" key="2">
    <citation type="submission" date="2019-03" db="EMBL/GenBank/DDBJ databases">
        <title>Genomic Encyclopedia of Type Strains, Phase IV (KMG-IV): sequencing the most valuable type-strain genomes for metagenomic binning, comparative biology and taxonomic classification.</title>
        <authorList>
            <person name="Goeker M."/>
        </authorList>
    </citation>
    <scope>NUCLEOTIDE SEQUENCE [LARGE SCALE GENOMIC DNA]</scope>
    <source>
        <strain evidence="8 10">DSM 11603</strain>
    </source>
</reference>
<proteinExistence type="inferred from homology"/>
<feature type="transmembrane region" description="Helical" evidence="6">
    <location>
        <begin position="220"/>
        <end position="238"/>
    </location>
</feature>
<keyword evidence="10" id="KW-1185">Reference proteome</keyword>
<evidence type="ECO:0000256" key="1">
    <source>
        <dbReference type="ARBA" id="ARBA00004370"/>
    </source>
</evidence>
<dbReference type="Proteomes" id="UP000019849">
    <property type="component" value="Unassembled WGS sequence"/>
</dbReference>
<evidence type="ECO:0000256" key="4">
    <source>
        <dbReference type="ARBA" id="ARBA00022989"/>
    </source>
</evidence>
<dbReference type="EMBL" id="JENY01000002">
    <property type="protein sequence ID" value="EXL10165.1"/>
    <property type="molecule type" value="Genomic_DNA"/>
</dbReference>
<dbReference type="PROSITE" id="PS50895">
    <property type="entry name" value="SURF1"/>
    <property type="match status" value="1"/>
</dbReference>
<keyword evidence="6" id="KW-1003">Cell membrane</keyword>
<keyword evidence="5 6" id="KW-0472">Membrane</keyword>
<dbReference type="InterPro" id="IPR002994">
    <property type="entry name" value="Surf1/Shy1"/>
</dbReference>
<dbReference type="CDD" id="cd06662">
    <property type="entry name" value="SURF1"/>
    <property type="match status" value="1"/>
</dbReference>
<evidence type="ECO:0000313" key="9">
    <source>
        <dbReference type="Proteomes" id="UP000019849"/>
    </source>
</evidence>
<protein>
    <recommendedName>
        <fullName evidence="6">SURF1-like protein</fullName>
    </recommendedName>
</protein>
<evidence type="ECO:0000256" key="3">
    <source>
        <dbReference type="ARBA" id="ARBA00022692"/>
    </source>
</evidence>
<comment type="caution">
    <text evidence="6">Lacks conserved residue(s) required for the propagation of feature annotation.</text>
</comment>
<dbReference type="PANTHER" id="PTHR23427:SF2">
    <property type="entry name" value="SURFEIT LOCUS PROTEIN 1"/>
    <property type="match status" value="1"/>
</dbReference>
<dbReference type="GO" id="GO:0005886">
    <property type="term" value="C:plasma membrane"/>
    <property type="evidence" value="ECO:0007669"/>
    <property type="project" value="UniProtKB-SubCell"/>
</dbReference>
<dbReference type="PATRIC" id="fig|69279.3.peg.591"/>
<dbReference type="HOGENOM" id="CLU_047737_4_2_5"/>
<dbReference type="EMBL" id="SNZF01000005">
    <property type="protein sequence ID" value="TDR36500.1"/>
    <property type="molecule type" value="Genomic_DNA"/>
</dbReference>
<name>A0A011VP63_9HYPH</name>
<sequence>MEKAGRGRFWLAVALGLVALAILLSLGTWQVQRLKWKEDLLATIDQRMHSPPVSLEQAERLFRESGDVDYVPVSVSGSFAHEGERHFLATWKGQSGFYIYTPLKLEDGRFLLVNRGFVPYGMKEASSRPAGQVQGTLTVSGLARNPLAGKPSSIVPDNDPGKNVFYWKDRDAMAASAGLPSGYTLVPFFLDADATPNPGGWPAGGVTIVDLPNNHLEYAVTWYGLAAALAGVLLFSLAGRRKHREHDGNGEQSRP</sequence>
<evidence type="ECO:0000313" key="7">
    <source>
        <dbReference type="EMBL" id="EXL10165.1"/>
    </source>
</evidence>
<comment type="similarity">
    <text evidence="2 6">Belongs to the SURF1 family.</text>
</comment>
<comment type="caution">
    <text evidence="7">The sequence shown here is derived from an EMBL/GenBank/DDBJ whole genome shotgun (WGS) entry which is preliminary data.</text>
</comment>
<comment type="subcellular location">
    <subcellularLocation>
        <location evidence="6">Cell membrane</location>
        <topology evidence="6">Multi-pass membrane protein</topology>
    </subcellularLocation>
    <subcellularLocation>
        <location evidence="1">Membrane</location>
    </subcellularLocation>
</comment>
<gene>
    <name evidence="7" type="ORF">BG36_08415</name>
    <name evidence="8" type="ORF">DES43_105167</name>
</gene>
<evidence type="ECO:0000256" key="5">
    <source>
        <dbReference type="ARBA" id="ARBA00023136"/>
    </source>
</evidence>
<evidence type="ECO:0000313" key="8">
    <source>
        <dbReference type="EMBL" id="TDR36500.1"/>
    </source>
</evidence>
<organism evidence="7 9">
    <name type="scientific">Aquamicrobium defluvii</name>
    <dbReference type="NCBI Taxonomy" id="69279"/>
    <lineage>
        <taxon>Bacteria</taxon>
        <taxon>Pseudomonadati</taxon>
        <taxon>Pseudomonadota</taxon>
        <taxon>Alphaproteobacteria</taxon>
        <taxon>Hyphomicrobiales</taxon>
        <taxon>Phyllobacteriaceae</taxon>
        <taxon>Aquamicrobium</taxon>
    </lineage>
</organism>
<dbReference type="InterPro" id="IPR045214">
    <property type="entry name" value="Surf1/Surf4"/>
</dbReference>
<accession>A0A011VP63</accession>
<keyword evidence="4 6" id="KW-1133">Transmembrane helix</keyword>